<sequence>MVVWVLSASYSVMGMVRLWERMDHVAESRLDRRFVLLRHPPDATCDEVARLDDLMPSREGYPVPRHCRLGVVTVGMPRAGSTLQMKMIFKLLGEKFTEEKVKKAYWDLFKHVVMEPKKMEAHIQFHHKFLSTLPEDVVFVTKTHEYKPQLAKLCKRTVIVSIRRNLTETASSMLTAKWMGPQSLGSFLEASINRHRCWNRHEETIDVDYAKLVQDPLTFMRRFVISSAIDVPDSLVQNVVAQVAAEEANPDIPGGTALDITELDTAMRTITNFSIVSNFQRKFGYQVL</sequence>
<dbReference type="InterPro" id="IPR027417">
    <property type="entry name" value="P-loop_NTPase"/>
</dbReference>
<gene>
    <name evidence="1" type="ORF">CCAE0312_LOCUS8631</name>
</gene>
<dbReference type="EMBL" id="HBGH01015470">
    <property type="protein sequence ID" value="CAD9236535.1"/>
    <property type="molecule type" value="Transcribed_RNA"/>
</dbReference>
<proteinExistence type="predicted"/>
<reference evidence="1" key="1">
    <citation type="submission" date="2021-01" db="EMBL/GenBank/DDBJ databases">
        <authorList>
            <person name="Corre E."/>
            <person name="Pelletier E."/>
            <person name="Niang G."/>
            <person name="Scheremetjew M."/>
            <person name="Finn R."/>
            <person name="Kale V."/>
            <person name="Holt S."/>
            <person name="Cochrane G."/>
            <person name="Meng A."/>
            <person name="Brown T."/>
            <person name="Cohen L."/>
        </authorList>
    </citation>
    <scope>NUCLEOTIDE SEQUENCE</scope>
    <source>
        <strain evidence="1">SAG 36.94</strain>
    </source>
</reference>
<dbReference type="AlphaFoldDB" id="A0A7S1TGZ1"/>
<evidence type="ECO:0008006" key="2">
    <source>
        <dbReference type="Google" id="ProtNLM"/>
    </source>
</evidence>
<protein>
    <recommendedName>
        <fullName evidence="2">Sulfotransferase domain-containing protein</fullName>
    </recommendedName>
</protein>
<organism evidence="1">
    <name type="scientific">Compsopogon caeruleus</name>
    <dbReference type="NCBI Taxonomy" id="31354"/>
    <lineage>
        <taxon>Eukaryota</taxon>
        <taxon>Rhodophyta</taxon>
        <taxon>Compsopogonophyceae</taxon>
        <taxon>Compsopogonales</taxon>
        <taxon>Compsopogonaceae</taxon>
        <taxon>Compsopogon</taxon>
    </lineage>
</organism>
<name>A0A7S1TGZ1_9RHOD</name>
<accession>A0A7S1TGZ1</accession>
<dbReference type="SUPFAM" id="SSF52540">
    <property type="entry name" value="P-loop containing nucleoside triphosphate hydrolases"/>
    <property type="match status" value="1"/>
</dbReference>
<dbReference type="Gene3D" id="3.40.50.300">
    <property type="entry name" value="P-loop containing nucleotide triphosphate hydrolases"/>
    <property type="match status" value="1"/>
</dbReference>
<evidence type="ECO:0000313" key="1">
    <source>
        <dbReference type="EMBL" id="CAD9236535.1"/>
    </source>
</evidence>